<dbReference type="Proteomes" id="UP000237968">
    <property type="component" value="Unassembled WGS sequence"/>
</dbReference>
<evidence type="ECO:0000313" key="1">
    <source>
        <dbReference type="EMBL" id="PRQ02339.1"/>
    </source>
</evidence>
<dbReference type="SUPFAM" id="SSF103647">
    <property type="entry name" value="TSP type-3 repeat"/>
    <property type="match status" value="1"/>
</dbReference>
<keyword evidence="2" id="KW-1185">Reference proteome</keyword>
<gene>
    <name evidence="1" type="ORF">ENSA5_24300</name>
</gene>
<dbReference type="Gene3D" id="4.10.1080.10">
    <property type="entry name" value="TSP type-3 repeat"/>
    <property type="match status" value="1"/>
</dbReference>
<dbReference type="GO" id="GO:0005509">
    <property type="term" value="F:calcium ion binding"/>
    <property type="evidence" value="ECO:0007669"/>
    <property type="project" value="InterPro"/>
</dbReference>
<name>A0A2S9YB60_9BACT</name>
<protein>
    <submittedName>
        <fullName evidence="1">Uncharacterized protein</fullName>
    </submittedName>
</protein>
<dbReference type="EMBL" id="PVNK01000123">
    <property type="protein sequence ID" value="PRQ02339.1"/>
    <property type="molecule type" value="Genomic_DNA"/>
</dbReference>
<dbReference type="AlphaFoldDB" id="A0A2S9YB60"/>
<reference evidence="1 2" key="1">
    <citation type="submission" date="2018-03" db="EMBL/GenBank/DDBJ databases">
        <title>Draft Genome Sequences of the Obligatory Marine Myxobacteria Enhygromyxa salina SWB005.</title>
        <authorList>
            <person name="Poehlein A."/>
            <person name="Moghaddam J.A."/>
            <person name="Harms H."/>
            <person name="Alanjari M."/>
            <person name="Koenig G.M."/>
            <person name="Daniel R."/>
            <person name="Schaeberle T.F."/>
        </authorList>
    </citation>
    <scope>NUCLEOTIDE SEQUENCE [LARGE SCALE GENOMIC DNA]</scope>
    <source>
        <strain evidence="1 2">SWB005</strain>
    </source>
</reference>
<proteinExistence type="predicted"/>
<sequence>MDGVSDESDNCPNLANPNQLDFDGDGTGNVCDVLVFNKVGGNLNTTANADAGFGGNCQIPLALEVLSGQVMVQLDDDAEVARIEITSLEIADIVEQQCMLVVPATVSLTQFVINNAGAPYPAAIAHSLMMHDNGTIAGDSDVPHPVNADAILTSSLNGDEPMDSGLYLEGALPIFTGNITMAGAVATLAWADPDFVIAEDTFMVEMPLQLEIMLELRGLVGSLTLAP</sequence>
<dbReference type="InterPro" id="IPR028974">
    <property type="entry name" value="TSP_type-3_rpt"/>
</dbReference>
<accession>A0A2S9YB60</accession>
<evidence type="ECO:0000313" key="2">
    <source>
        <dbReference type="Proteomes" id="UP000237968"/>
    </source>
</evidence>
<organism evidence="1 2">
    <name type="scientific">Enhygromyxa salina</name>
    <dbReference type="NCBI Taxonomy" id="215803"/>
    <lineage>
        <taxon>Bacteria</taxon>
        <taxon>Pseudomonadati</taxon>
        <taxon>Myxococcota</taxon>
        <taxon>Polyangia</taxon>
        <taxon>Nannocystales</taxon>
        <taxon>Nannocystaceae</taxon>
        <taxon>Enhygromyxa</taxon>
    </lineage>
</organism>
<comment type="caution">
    <text evidence="1">The sequence shown here is derived from an EMBL/GenBank/DDBJ whole genome shotgun (WGS) entry which is preliminary data.</text>
</comment>